<evidence type="ECO:0000313" key="2">
    <source>
        <dbReference type="Proteomes" id="UP000464053"/>
    </source>
</evidence>
<protein>
    <submittedName>
        <fullName evidence="1">Uncharacterized protein</fullName>
    </submittedName>
</protein>
<dbReference type="KEGG" id="mint:C7M51_00670"/>
<gene>
    <name evidence="1" type="ORF">C7M51_00670</name>
</gene>
<dbReference type="EMBL" id="CP028271">
    <property type="protein sequence ID" value="QHM70397.1"/>
    <property type="molecule type" value="Genomic_DNA"/>
</dbReference>
<dbReference type="OrthoDB" id="6540621at2"/>
<name>A0A6P1PWM0_9GAMM</name>
<dbReference type="AlphaFoldDB" id="A0A6P1PWM0"/>
<reference evidence="1 2" key="1">
    <citation type="submission" date="2018-03" db="EMBL/GenBank/DDBJ databases">
        <title>Pantoea intestinalis SRCM103226 isolated form the mealworm.</title>
        <authorList>
            <person name="Jeong D.-Y."/>
            <person name="Kim J.W."/>
        </authorList>
    </citation>
    <scope>NUCLEOTIDE SEQUENCE [LARGE SCALE GENOMIC DNA]</scope>
    <source>
        <strain evidence="1 2">SRCM103226</strain>
    </source>
</reference>
<keyword evidence="2" id="KW-1185">Reference proteome</keyword>
<evidence type="ECO:0000313" key="1">
    <source>
        <dbReference type="EMBL" id="QHM70397.1"/>
    </source>
</evidence>
<organism evidence="1 2">
    <name type="scientific">Mixta intestinalis</name>
    <dbReference type="NCBI Taxonomy" id="1615494"/>
    <lineage>
        <taxon>Bacteria</taxon>
        <taxon>Pseudomonadati</taxon>
        <taxon>Pseudomonadota</taxon>
        <taxon>Gammaproteobacteria</taxon>
        <taxon>Enterobacterales</taxon>
        <taxon>Erwiniaceae</taxon>
        <taxon>Mixta</taxon>
    </lineage>
</organism>
<sequence length="60" mass="6857">MNTMKRCLDCGKCVQRSRQADFNWRSLLCLLTRSPFRLRLALLALLSDGCPEDAPCSRLI</sequence>
<accession>A0A6P1PWM0</accession>
<dbReference type="RefSeq" id="WP_160620500.1">
    <property type="nucleotide sequence ID" value="NZ_CP028271.1"/>
</dbReference>
<proteinExistence type="predicted"/>
<dbReference type="Proteomes" id="UP000464053">
    <property type="component" value="Chromosome"/>
</dbReference>